<dbReference type="InterPro" id="IPR005119">
    <property type="entry name" value="LysR_subst-bd"/>
</dbReference>
<evidence type="ECO:0000259" key="5">
    <source>
        <dbReference type="PROSITE" id="PS50931"/>
    </source>
</evidence>
<dbReference type="GO" id="GO:0003700">
    <property type="term" value="F:DNA-binding transcription factor activity"/>
    <property type="evidence" value="ECO:0007669"/>
    <property type="project" value="InterPro"/>
</dbReference>
<dbReference type="RefSeq" id="WP_091978646.1">
    <property type="nucleotide sequence ID" value="NZ_FOLO01000001.1"/>
</dbReference>
<name>A0A1I1DSJ5_9GAMM</name>
<keyword evidence="4" id="KW-0804">Transcription</keyword>
<dbReference type="SUPFAM" id="SSF46785">
    <property type="entry name" value="Winged helix' DNA-binding domain"/>
    <property type="match status" value="1"/>
</dbReference>
<gene>
    <name evidence="6" type="ORF">SAMN02745724_00042</name>
</gene>
<evidence type="ECO:0000256" key="3">
    <source>
        <dbReference type="ARBA" id="ARBA00023125"/>
    </source>
</evidence>
<dbReference type="InterPro" id="IPR036390">
    <property type="entry name" value="WH_DNA-bd_sf"/>
</dbReference>
<dbReference type="GO" id="GO:0000976">
    <property type="term" value="F:transcription cis-regulatory region binding"/>
    <property type="evidence" value="ECO:0007669"/>
    <property type="project" value="TreeGrafter"/>
</dbReference>
<dbReference type="FunFam" id="1.10.10.10:FF:000001">
    <property type="entry name" value="LysR family transcriptional regulator"/>
    <property type="match status" value="1"/>
</dbReference>
<dbReference type="STRING" id="1123010.SAMN02745724_00042"/>
<proteinExistence type="inferred from homology"/>
<sequence length="296" mass="33417">MRLEQFKQFLALAEFRHFRQAAEHCNLSTSALTRSIQTLEQELNCELVTRSTRSVSITQSGELFLTYCANALEQFNHFKTQLSDFTNDNASKIVVGVTENTAEITPFVCKKFMEKFPDIEIEIQQQDRSSLSNKLADSELDITIDSTMQIPNNFAITEHLVYLPDQIILFANKNHALSSETTIDKETLTPFSVLGCLSKNLQVQKMLQETAASMQKLTTMKVGTFEQITGYLKDAKHLALAGIEYTNEIENNPELIIIKPEKQSRGIDLSISVASNKTTHPDILNLLRYIGEETQS</sequence>
<feature type="domain" description="HTH lysR-type" evidence="5">
    <location>
        <begin position="1"/>
        <end position="58"/>
    </location>
</feature>
<dbReference type="PANTHER" id="PTHR30126:SF40">
    <property type="entry name" value="HTH-TYPE TRANSCRIPTIONAL REGULATOR GLTR"/>
    <property type="match status" value="1"/>
</dbReference>
<organism evidence="6 7">
    <name type="scientific">Pseudoalteromonas denitrificans DSM 6059</name>
    <dbReference type="NCBI Taxonomy" id="1123010"/>
    <lineage>
        <taxon>Bacteria</taxon>
        <taxon>Pseudomonadati</taxon>
        <taxon>Pseudomonadota</taxon>
        <taxon>Gammaproteobacteria</taxon>
        <taxon>Alteromonadales</taxon>
        <taxon>Pseudoalteromonadaceae</taxon>
        <taxon>Pseudoalteromonas</taxon>
    </lineage>
</organism>
<dbReference type="Gene3D" id="3.40.190.290">
    <property type="match status" value="1"/>
</dbReference>
<accession>A0A1I1DSJ5</accession>
<dbReference type="Gene3D" id="1.10.10.10">
    <property type="entry name" value="Winged helix-like DNA-binding domain superfamily/Winged helix DNA-binding domain"/>
    <property type="match status" value="1"/>
</dbReference>
<dbReference type="PANTHER" id="PTHR30126">
    <property type="entry name" value="HTH-TYPE TRANSCRIPTIONAL REGULATOR"/>
    <property type="match status" value="1"/>
</dbReference>
<dbReference type="Proteomes" id="UP000198862">
    <property type="component" value="Unassembled WGS sequence"/>
</dbReference>
<evidence type="ECO:0000256" key="4">
    <source>
        <dbReference type="ARBA" id="ARBA00023163"/>
    </source>
</evidence>
<comment type="similarity">
    <text evidence="1">Belongs to the LysR transcriptional regulatory family.</text>
</comment>
<dbReference type="AlphaFoldDB" id="A0A1I1DSJ5"/>
<dbReference type="InterPro" id="IPR036388">
    <property type="entry name" value="WH-like_DNA-bd_sf"/>
</dbReference>
<keyword evidence="2" id="KW-0805">Transcription regulation</keyword>
<dbReference type="InterPro" id="IPR000847">
    <property type="entry name" value="LysR_HTH_N"/>
</dbReference>
<dbReference type="Pfam" id="PF03466">
    <property type="entry name" value="LysR_substrate"/>
    <property type="match status" value="1"/>
</dbReference>
<dbReference type="PROSITE" id="PS50931">
    <property type="entry name" value="HTH_LYSR"/>
    <property type="match status" value="1"/>
</dbReference>
<protein>
    <submittedName>
        <fullName evidence="6">DNA-binding transcriptional regulator, LysR family</fullName>
    </submittedName>
</protein>
<dbReference type="OrthoDB" id="646694at2"/>
<dbReference type="SUPFAM" id="SSF53850">
    <property type="entry name" value="Periplasmic binding protein-like II"/>
    <property type="match status" value="1"/>
</dbReference>
<evidence type="ECO:0000313" key="6">
    <source>
        <dbReference type="EMBL" id="SFB77999.1"/>
    </source>
</evidence>
<evidence type="ECO:0000256" key="1">
    <source>
        <dbReference type="ARBA" id="ARBA00009437"/>
    </source>
</evidence>
<keyword evidence="7" id="KW-1185">Reference proteome</keyword>
<evidence type="ECO:0000313" key="7">
    <source>
        <dbReference type="Proteomes" id="UP000198862"/>
    </source>
</evidence>
<dbReference type="Pfam" id="PF00126">
    <property type="entry name" value="HTH_1"/>
    <property type="match status" value="1"/>
</dbReference>
<dbReference type="EMBL" id="FOLO01000001">
    <property type="protein sequence ID" value="SFB77999.1"/>
    <property type="molecule type" value="Genomic_DNA"/>
</dbReference>
<evidence type="ECO:0000256" key="2">
    <source>
        <dbReference type="ARBA" id="ARBA00023015"/>
    </source>
</evidence>
<reference evidence="6 7" key="1">
    <citation type="submission" date="2016-10" db="EMBL/GenBank/DDBJ databases">
        <authorList>
            <person name="de Groot N.N."/>
        </authorList>
    </citation>
    <scope>NUCLEOTIDE SEQUENCE [LARGE SCALE GENOMIC DNA]</scope>
    <source>
        <strain evidence="6 7">DSM 6059</strain>
    </source>
</reference>
<keyword evidence="3 6" id="KW-0238">DNA-binding</keyword>